<dbReference type="AlphaFoldDB" id="A0A8S9M0H9"/>
<accession>A0A8S9M0H9</accession>
<protein>
    <submittedName>
        <fullName evidence="1">Uncharacterized protein</fullName>
    </submittedName>
</protein>
<organism evidence="1">
    <name type="scientific">Brassica cretica</name>
    <name type="common">Mustard</name>
    <dbReference type="NCBI Taxonomy" id="69181"/>
    <lineage>
        <taxon>Eukaryota</taxon>
        <taxon>Viridiplantae</taxon>
        <taxon>Streptophyta</taxon>
        <taxon>Embryophyta</taxon>
        <taxon>Tracheophyta</taxon>
        <taxon>Spermatophyta</taxon>
        <taxon>Magnoliopsida</taxon>
        <taxon>eudicotyledons</taxon>
        <taxon>Gunneridae</taxon>
        <taxon>Pentapetalae</taxon>
        <taxon>rosids</taxon>
        <taxon>malvids</taxon>
        <taxon>Brassicales</taxon>
        <taxon>Brassicaceae</taxon>
        <taxon>Brassiceae</taxon>
        <taxon>Brassica</taxon>
    </lineage>
</organism>
<evidence type="ECO:0000313" key="1">
    <source>
        <dbReference type="EMBL" id="KAF2610936.1"/>
    </source>
</evidence>
<comment type="caution">
    <text evidence="1">The sequence shown here is derived from an EMBL/GenBank/DDBJ whole genome shotgun (WGS) entry which is preliminary data.</text>
</comment>
<proteinExistence type="predicted"/>
<name>A0A8S9M0H9_BRACR</name>
<gene>
    <name evidence="1" type="ORF">F2Q70_00013693</name>
</gene>
<sequence length="116" mass="12771">MAGSSLPSSLLTQGGPALLFSSSNQVSEAKCQLVVTSGKRSLVRCLAKKKISFVDQILDYIEVAPFGARLSNPNMNGLSCLWEVRQVALERDVKFFTETEENNQMRGPRTGVPYFL</sequence>
<reference evidence="1" key="1">
    <citation type="submission" date="2019-12" db="EMBL/GenBank/DDBJ databases">
        <title>Genome sequencing and annotation of Brassica cretica.</title>
        <authorList>
            <person name="Studholme D.J."/>
            <person name="Sarris P.F."/>
        </authorList>
    </citation>
    <scope>NUCLEOTIDE SEQUENCE</scope>
    <source>
        <strain evidence="1">PFS-102/07</strain>
        <tissue evidence="1">Leaf</tissue>
    </source>
</reference>
<dbReference type="EMBL" id="QGKY02000089">
    <property type="protein sequence ID" value="KAF2610936.1"/>
    <property type="molecule type" value="Genomic_DNA"/>
</dbReference>